<feature type="transmembrane region" description="Helical" evidence="10">
    <location>
        <begin position="6"/>
        <end position="27"/>
    </location>
</feature>
<sequence>MAADRIKALLPVVPAAGLAGGLLAGWLGHPAVSGALWSAATLVVLLALAVEIVTSLRRGEVGLDLVAFLSMTAALLVGETLAAAVVALMYAGGQNLEAFAERRARRDMAALLGRAPHTAMRYQAAGLAEVDLAQVAIGDRLLVRQGDVVAVDGTVTGGLAVLDEAAITGESVPVQRRDGEAVLSGTVNVGGPFDMTAGRVAKDSTLAGIVRMVEGAQRSKAPMARLADRFALAFLGLAVAMAGGAWLLSGDPVRAVAVLVVATPCPLILAVPVAIVSGLSRAAARGILIKGGKALEALARVRVLVFDKTGTLTRGEAEITSEIVFGGLSPRELLRLAASADQVSKHVVARTLVAAAEARGLGLAVPSEAREVPGEGVVATIDGREVAVGGVGFVTALTDGDDADPLRMLGKDRGIVVAVAVDGRLAGGLLMVDELRPGAADLLHRLRGLGIVRIVLATGDRRAVAEAVTADLPVDAIHADLAPGDKVAIVVAERAFGAVMMVGDGVNDAPALAAAEIGVAMGATGSAAAAETADVVLLVDQLDRLAEALAIAARSRSIALQSVVAGLGLSVAGMTAAAFGLITPVQGAVMQEVIDVAVILNALRALTPGRSGGAAPA</sequence>
<dbReference type="SUPFAM" id="SSF56784">
    <property type="entry name" value="HAD-like"/>
    <property type="match status" value="1"/>
</dbReference>
<dbReference type="PROSITE" id="PS00154">
    <property type="entry name" value="ATPASE_E1_E2"/>
    <property type="match status" value="1"/>
</dbReference>
<feature type="transmembrane region" description="Helical" evidence="10">
    <location>
        <begin position="230"/>
        <end position="249"/>
    </location>
</feature>
<comment type="similarity">
    <text evidence="2 10">Belongs to the cation transport ATPase (P-type) (TC 3.A.3) family. Type IB subfamily.</text>
</comment>
<reference evidence="12 13" key="1">
    <citation type="submission" date="2018-03" db="EMBL/GenBank/DDBJ databases">
        <title>Genome sequencing of Phreatobacter sp.</title>
        <authorList>
            <person name="Kim S.-J."/>
            <person name="Heo J."/>
            <person name="Kwon S.-W."/>
        </authorList>
    </citation>
    <scope>NUCLEOTIDE SEQUENCE [LARGE SCALE GENOMIC DNA]</scope>
    <source>
        <strain evidence="12 13">S-12</strain>
    </source>
</reference>
<feature type="domain" description="P-type ATPase A" evidence="11">
    <location>
        <begin position="115"/>
        <end position="214"/>
    </location>
</feature>
<keyword evidence="4 10" id="KW-0479">Metal-binding</keyword>
<dbReference type="SFLD" id="SFLDF00027">
    <property type="entry name" value="p-type_atpase"/>
    <property type="match status" value="1"/>
</dbReference>
<evidence type="ECO:0000256" key="2">
    <source>
        <dbReference type="ARBA" id="ARBA00006024"/>
    </source>
</evidence>
<dbReference type="GO" id="GO:0005524">
    <property type="term" value="F:ATP binding"/>
    <property type="evidence" value="ECO:0007669"/>
    <property type="project" value="UniProtKB-UniRule"/>
</dbReference>
<dbReference type="Proteomes" id="UP000237889">
    <property type="component" value="Chromosome"/>
</dbReference>
<accession>A0A2S0NEZ9</accession>
<evidence type="ECO:0000313" key="13">
    <source>
        <dbReference type="Proteomes" id="UP000237889"/>
    </source>
</evidence>
<dbReference type="InterPro" id="IPR051014">
    <property type="entry name" value="Cation_Transport_ATPase_IB"/>
</dbReference>
<evidence type="ECO:0000256" key="6">
    <source>
        <dbReference type="ARBA" id="ARBA00022989"/>
    </source>
</evidence>
<evidence type="ECO:0000256" key="9">
    <source>
        <dbReference type="ARBA" id="ARBA00047308"/>
    </source>
</evidence>
<evidence type="ECO:0000256" key="7">
    <source>
        <dbReference type="ARBA" id="ARBA00023136"/>
    </source>
</evidence>
<dbReference type="PANTHER" id="PTHR48085">
    <property type="entry name" value="CADMIUM/ZINC-TRANSPORTING ATPASE HMA2-RELATED"/>
    <property type="match status" value="1"/>
</dbReference>
<dbReference type="InterPro" id="IPR044492">
    <property type="entry name" value="P_typ_ATPase_HD_dom"/>
</dbReference>
<dbReference type="OrthoDB" id="9813266at2"/>
<feature type="transmembrane region" description="Helical" evidence="10">
    <location>
        <begin position="255"/>
        <end position="279"/>
    </location>
</feature>
<feature type="transmembrane region" description="Helical" evidence="10">
    <location>
        <begin position="65"/>
        <end position="93"/>
    </location>
</feature>
<dbReference type="RefSeq" id="WP_106749823.1">
    <property type="nucleotide sequence ID" value="NZ_CP027668.1"/>
</dbReference>
<dbReference type="Pfam" id="PF00702">
    <property type="entry name" value="Hydrolase"/>
    <property type="match status" value="1"/>
</dbReference>
<dbReference type="SUPFAM" id="SSF81665">
    <property type="entry name" value="Calcium ATPase, transmembrane domain M"/>
    <property type="match status" value="1"/>
</dbReference>
<dbReference type="NCBIfam" id="TIGR01525">
    <property type="entry name" value="ATPase-IB_hvy"/>
    <property type="match status" value="1"/>
</dbReference>
<comment type="catalytic activity">
    <reaction evidence="9">
        <text>Zn(2+)(in) + ATP + H2O = Zn(2+)(out) + ADP + phosphate + H(+)</text>
        <dbReference type="Rhea" id="RHEA:20621"/>
        <dbReference type="ChEBI" id="CHEBI:15377"/>
        <dbReference type="ChEBI" id="CHEBI:15378"/>
        <dbReference type="ChEBI" id="CHEBI:29105"/>
        <dbReference type="ChEBI" id="CHEBI:30616"/>
        <dbReference type="ChEBI" id="CHEBI:43474"/>
        <dbReference type="ChEBI" id="CHEBI:456216"/>
        <dbReference type="EC" id="7.2.2.12"/>
    </reaction>
</comment>
<dbReference type="Gene3D" id="3.40.50.1000">
    <property type="entry name" value="HAD superfamily/HAD-like"/>
    <property type="match status" value="1"/>
</dbReference>
<dbReference type="Pfam" id="PF00122">
    <property type="entry name" value="E1-E2_ATPase"/>
    <property type="match status" value="1"/>
</dbReference>
<dbReference type="Gene3D" id="2.70.150.10">
    <property type="entry name" value="Calcium-transporting ATPase, cytoplasmic transduction domain A"/>
    <property type="match status" value="1"/>
</dbReference>
<evidence type="ECO:0000313" key="12">
    <source>
        <dbReference type="EMBL" id="AVO46483.1"/>
    </source>
</evidence>
<keyword evidence="3 10" id="KW-0812">Transmembrane</keyword>
<dbReference type="InterPro" id="IPR036412">
    <property type="entry name" value="HAD-like_sf"/>
</dbReference>
<dbReference type="InterPro" id="IPR027256">
    <property type="entry name" value="P-typ_ATPase_IB"/>
</dbReference>
<evidence type="ECO:0000256" key="1">
    <source>
        <dbReference type="ARBA" id="ARBA00004370"/>
    </source>
</evidence>
<dbReference type="InterPro" id="IPR023298">
    <property type="entry name" value="ATPase_P-typ_TM_dom_sf"/>
</dbReference>
<keyword evidence="10" id="KW-1003">Cell membrane</keyword>
<dbReference type="AlphaFoldDB" id="A0A2S0NEZ9"/>
<dbReference type="GO" id="GO:0016887">
    <property type="term" value="F:ATP hydrolysis activity"/>
    <property type="evidence" value="ECO:0007669"/>
    <property type="project" value="InterPro"/>
</dbReference>
<keyword evidence="10" id="KW-0067">ATP-binding</keyword>
<evidence type="ECO:0000256" key="8">
    <source>
        <dbReference type="ARBA" id="ARBA00039097"/>
    </source>
</evidence>
<dbReference type="InterPro" id="IPR008250">
    <property type="entry name" value="ATPase_P-typ_transduc_dom_A_sf"/>
</dbReference>
<dbReference type="NCBIfam" id="TIGR01494">
    <property type="entry name" value="ATPase_P-type"/>
    <property type="match status" value="1"/>
</dbReference>
<evidence type="ECO:0000256" key="3">
    <source>
        <dbReference type="ARBA" id="ARBA00022692"/>
    </source>
</evidence>
<proteinExistence type="inferred from homology"/>
<dbReference type="SFLD" id="SFLDS00003">
    <property type="entry name" value="Haloacid_Dehalogenase"/>
    <property type="match status" value="1"/>
</dbReference>
<dbReference type="GO" id="GO:0005886">
    <property type="term" value="C:plasma membrane"/>
    <property type="evidence" value="ECO:0007669"/>
    <property type="project" value="UniProtKB-SubCell"/>
</dbReference>
<dbReference type="EC" id="7.2.2.12" evidence="8"/>
<comment type="subcellular location">
    <subcellularLocation>
        <location evidence="10">Cell membrane</location>
    </subcellularLocation>
    <subcellularLocation>
        <location evidence="1">Membrane</location>
    </subcellularLocation>
</comment>
<keyword evidence="10" id="KW-0547">Nucleotide-binding</keyword>
<dbReference type="KEGG" id="phr:C6569_16250"/>
<evidence type="ECO:0000256" key="5">
    <source>
        <dbReference type="ARBA" id="ARBA00022967"/>
    </source>
</evidence>
<dbReference type="InterPro" id="IPR001757">
    <property type="entry name" value="P_typ_ATPase"/>
</dbReference>
<dbReference type="PRINTS" id="PR00119">
    <property type="entry name" value="CATATPASE"/>
</dbReference>
<dbReference type="GO" id="GO:0046872">
    <property type="term" value="F:metal ion binding"/>
    <property type="evidence" value="ECO:0007669"/>
    <property type="project" value="UniProtKB-KW"/>
</dbReference>
<dbReference type="InterPro" id="IPR023299">
    <property type="entry name" value="ATPase_P-typ_cyto_dom_N"/>
</dbReference>
<organism evidence="12 13">
    <name type="scientific">Phreatobacter cathodiphilus</name>
    <dbReference type="NCBI Taxonomy" id="1868589"/>
    <lineage>
        <taxon>Bacteria</taxon>
        <taxon>Pseudomonadati</taxon>
        <taxon>Pseudomonadota</taxon>
        <taxon>Alphaproteobacteria</taxon>
        <taxon>Hyphomicrobiales</taxon>
        <taxon>Phreatobacteraceae</taxon>
        <taxon>Phreatobacter</taxon>
    </lineage>
</organism>
<dbReference type="EMBL" id="CP027668">
    <property type="protein sequence ID" value="AVO46483.1"/>
    <property type="molecule type" value="Genomic_DNA"/>
</dbReference>
<dbReference type="SFLD" id="SFLDG00002">
    <property type="entry name" value="C1.7:_P-type_atpase_like"/>
    <property type="match status" value="1"/>
</dbReference>
<keyword evidence="7 10" id="KW-0472">Membrane</keyword>
<keyword evidence="5" id="KW-1278">Translocase</keyword>
<evidence type="ECO:0000256" key="4">
    <source>
        <dbReference type="ARBA" id="ARBA00022723"/>
    </source>
</evidence>
<keyword evidence="6 10" id="KW-1133">Transmembrane helix</keyword>
<evidence type="ECO:0000256" key="10">
    <source>
        <dbReference type="RuleBase" id="RU362081"/>
    </source>
</evidence>
<dbReference type="Gene3D" id="3.40.1110.10">
    <property type="entry name" value="Calcium-transporting ATPase, cytoplasmic domain N"/>
    <property type="match status" value="1"/>
</dbReference>
<feature type="transmembrane region" description="Helical" evidence="10">
    <location>
        <begin position="34"/>
        <end position="53"/>
    </location>
</feature>
<dbReference type="InterPro" id="IPR018303">
    <property type="entry name" value="ATPase_P-typ_P_site"/>
</dbReference>
<dbReference type="InterPro" id="IPR059000">
    <property type="entry name" value="ATPase_P-type_domA"/>
</dbReference>
<evidence type="ECO:0000259" key="11">
    <source>
        <dbReference type="Pfam" id="PF00122"/>
    </source>
</evidence>
<name>A0A2S0NEZ9_9HYPH</name>
<dbReference type="PANTHER" id="PTHR48085:SF5">
    <property type="entry name" value="CADMIUM_ZINC-TRANSPORTING ATPASE HMA4-RELATED"/>
    <property type="match status" value="1"/>
</dbReference>
<keyword evidence="13" id="KW-1185">Reference proteome</keyword>
<dbReference type="GO" id="GO:0016463">
    <property type="term" value="F:P-type zinc transporter activity"/>
    <property type="evidence" value="ECO:0007669"/>
    <property type="project" value="UniProtKB-EC"/>
</dbReference>
<feature type="transmembrane region" description="Helical" evidence="10">
    <location>
        <begin position="563"/>
        <end position="582"/>
    </location>
</feature>
<dbReference type="SUPFAM" id="SSF81653">
    <property type="entry name" value="Calcium ATPase, transduction domain A"/>
    <property type="match status" value="1"/>
</dbReference>
<gene>
    <name evidence="12" type="ORF">C6569_16250</name>
</gene>
<dbReference type="GO" id="GO:0015086">
    <property type="term" value="F:cadmium ion transmembrane transporter activity"/>
    <property type="evidence" value="ECO:0007669"/>
    <property type="project" value="TreeGrafter"/>
</dbReference>
<protein>
    <recommendedName>
        <fullName evidence="8">P-type Zn(2+) transporter</fullName>
        <ecNumber evidence="8">7.2.2.12</ecNumber>
    </recommendedName>
</protein>
<dbReference type="InterPro" id="IPR023214">
    <property type="entry name" value="HAD_sf"/>
</dbReference>